<dbReference type="InterPro" id="IPR014722">
    <property type="entry name" value="Rib_uL2_dom2"/>
</dbReference>
<dbReference type="SUPFAM" id="SSF50104">
    <property type="entry name" value="Translation proteins SH3-like domain"/>
    <property type="match status" value="1"/>
</dbReference>
<dbReference type="CDD" id="cd05794">
    <property type="entry name" value="S1_EF-P_repeat_2"/>
    <property type="match status" value="1"/>
</dbReference>
<evidence type="ECO:0000259" key="10">
    <source>
        <dbReference type="SMART" id="SM00841"/>
    </source>
</evidence>
<dbReference type="InterPro" id="IPR013852">
    <property type="entry name" value="Transl_elong_P/YeiP_CS"/>
</dbReference>
<keyword evidence="5 7" id="KW-0251">Elongation factor</keyword>
<gene>
    <name evidence="7 12" type="primary">efp</name>
    <name evidence="12" type="ORF">COT24_03110</name>
</gene>
<dbReference type="AlphaFoldDB" id="A0A2H0YXR0"/>
<organism evidence="12 13">
    <name type="scientific">Candidatus Kerfeldbacteria bacterium CG08_land_8_20_14_0_20_40_16</name>
    <dbReference type="NCBI Taxonomy" id="2014244"/>
    <lineage>
        <taxon>Bacteria</taxon>
        <taxon>Candidatus Kerfeldiibacteriota</taxon>
    </lineage>
</organism>
<dbReference type="InterPro" id="IPR011768">
    <property type="entry name" value="Transl_elongation_fac_P"/>
</dbReference>
<dbReference type="HAMAP" id="MF_00141">
    <property type="entry name" value="EF_P"/>
    <property type="match status" value="1"/>
</dbReference>
<protein>
    <recommendedName>
        <fullName evidence="7 8">Elongation factor P</fullName>
        <shortName evidence="7">EF-P</shortName>
    </recommendedName>
</protein>
<dbReference type="FunFam" id="2.40.50.140:FF:000004">
    <property type="entry name" value="Elongation factor P"/>
    <property type="match status" value="1"/>
</dbReference>
<evidence type="ECO:0000313" key="13">
    <source>
        <dbReference type="Proteomes" id="UP000231542"/>
    </source>
</evidence>
<dbReference type="FunFam" id="2.30.30.30:FF:000003">
    <property type="entry name" value="Elongation factor P"/>
    <property type="match status" value="1"/>
</dbReference>
<dbReference type="SMART" id="SM00841">
    <property type="entry name" value="Elong-fact-P_C"/>
    <property type="match status" value="1"/>
</dbReference>
<evidence type="ECO:0000256" key="6">
    <source>
        <dbReference type="ARBA" id="ARBA00022917"/>
    </source>
</evidence>
<dbReference type="InterPro" id="IPR001059">
    <property type="entry name" value="Transl_elong_P/YeiP_cen"/>
</dbReference>
<accession>A0A2H0YXR0</accession>
<evidence type="ECO:0000259" key="11">
    <source>
        <dbReference type="SMART" id="SM01185"/>
    </source>
</evidence>
<evidence type="ECO:0000256" key="8">
    <source>
        <dbReference type="NCBIfam" id="TIGR00038"/>
    </source>
</evidence>
<evidence type="ECO:0000313" key="12">
    <source>
        <dbReference type="EMBL" id="PIS42532.1"/>
    </source>
</evidence>
<reference evidence="12 13" key="1">
    <citation type="submission" date="2017-09" db="EMBL/GenBank/DDBJ databases">
        <title>Depth-based differentiation of microbial function through sediment-hosted aquifers and enrichment of novel symbionts in the deep terrestrial subsurface.</title>
        <authorList>
            <person name="Probst A.J."/>
            <person name="Ladd B."/>
            <person name="Jarett J.K."/>
            <person name="Geller-Mcgrath D.E."/>
            <person name="Sieber C.M."/>
            <person name="Emerson J.B."/>
            <person name="Anantharaman K."/>
            <person name="Thomas B.C."/>
            <person name="Malmstrom R."/>
            <person name="Stieglmeier M."/>
            <person name="Klingl A."/>
            <person name="Woyke T."/>
            <person name="Ryan C.M."/>
            <person name="Banfield J.F."/>
        </authorList>
    </citation>
    <scope>NUCLEOTIDE SEQUENCE [LARGE SCALE GENOMIC DNA]</scope>
    <source>
        <strain evidence="12">CG08_land_8_20_14_0_20_40_16</strain>
    </source>
</reference>
<sequence>MLTMNDLKIDTVIVLDGEPFVVQTTQHVQMGRGGAILRTKLKNLISGNVLEKTFKSGDKIELAELSRTKANFLYKEGVNFHFMDNQSFEQFILSQDQIGEISNYVKDESDVEILNFKERPLAVNLPPKVDLKVTSAPPGVRGNTARGNVTKPAVLETGHTVQVPLFVEVGDLVRINTETGEYVERA</sequence>
<dbReference type="PANTHER" id="PTHR30053">
    <property type="entry name" value="ELONGATION FACTOR P"/>
    <property type="match status" value="1"/>
</dbReference>
<dbReference type="SUPFAM" id="SSF50249">
    <property type="entry name" value="Nucleic acid-binding proteins"/>
    <property type="match status" value="2"/>
</dbReference>
<dbReference type="CDD" id="cd04470">
    <property type="entry name" value="S1_EF-P_repeat_1"/>
    <property type="match status" value="1"/>
</dbReference>
<dbReference type="InterPro" id="IPR015365">
    <property type="entry name" value="Elong-fact-P_C"/>
</dbReference>
<dbReference type="GO" id="GO:0003746">
    <property type="term" value="F:translation elongation factor activity"/>
    <property type="evidence" value="ECO:0007669"/>
    <property type="project" value="UniProtKB-UniRule"/>
</dbReference>
<keyword evidence="6 7" id="KW-0648">Protein biosynthesis</keyword>
<comment type="function">
    <text evidence="7">Involved in peptide bond synthesis. Stimulates efficient translation and peptide-bond synthesis on native or reconstituted 70S ribosomes in vitro. Probably functions indirectly by altering the affinity of the ribosome for aminoacyl-tRNA, thus increasing their reactivity as acceptors for peptidyl transferase.</text>
</comment>
<dbReference type="Gene3D" id="2.40.50.140">
    <property type="entry name" value="Nucleic acid-binding proteins"/>
    <property type="match status" value="2"/>
</dbReference>
<dbReference type="NCBIfam" id="TIGR00038">
    <property type="entry name" value="efp"/>
    <property type="match status" value="1"/>
</dbReference>
<comment type="subcellular location">
    <subcellularLocation>
        <location evidence="1 7">Cytoplasm</location>
    </subcellularLocation>
</comment>
<dbReference type="UniPathway" id="UPA00345"/>
<evidence type="ECO:0000256" key="5">
    <source>
        <dbReference type="ARBA" id="ARBA00022768"/>
    </source>
</evidence>
<dbReference type="Gene3D" id="2.30.30.30">
    <property type="match status" value="1"/>
</dbReference>
<dbReference type="InterPro" id="IPR008991">
    <property type="entry name" value="Translation_prot_SH3-like_sf"/>
</dbReference>
<name>A0A2H0YXR0_9BACT</name>
<dbReference type="SMART" id="SM01185">
    <property type="entry name" value="EFP"/>
    <property type="match status" value="1"/>
</dbReference>
<dbReference type="Pfam" id="PF08207">
    <property type="entry name" value="EFP_N"/>
    <property type="match status" value="1"/>
</dbReference>
<dbReference type="InterPro" id="IPR020599">
    <property type="entry name" value="Transl_elong_fac_P/YeiP"/>
</dbReference>
<dbReference type="InterPro" id="IPR013185">
    <property type="entry name" value="Transl_elong_KOW-like"/>
</dbReference>
<dbReference type="Proteomes" id="UP000231542">
    <property type="component" value="Unassembled WGS sequence"/>
</dbReference>
<dbReference type="Pfam" id="PF01132">
    <property type="entry name" value="EFP"/>
    <property type="match status" value="1"/>
</dbReference>
<dbReference type="PROSITE" id="PS01275">
    <property type="entry name" value="EFP"/>
    <property type="match status" value="1"/>
</dbReference>
<evidence type="ECO:0000256" key="9">
    <source>
        <dbReference type="RuleBase" id="RU004389"/>
    </source>
</evidence>
<comment type="caution">
    <text evidence="12">The sequence shown here is derived from an EMBL/GenBank/DDBJ whole genome shotgun (WGS) entry which is preliminary data.</text>
</comment>
<feature type="domain" description="Translation elongation factor P/YeiP central" evidence="11">
    <location>
        <begin position="67"/>
        <end position="121"/>
    </location>
</feature>
<proteinExistence type="inferred from homology"/>
<dbReference type="InterPro" id="IPR012340">
    <property type="entry name" value="NA-bd_OB-fold"/>
</dbReference>
<comment type="pathway">
    <text evidence="2 7">Protein biosynthesis; polypeptide chain elongation.</text>
</comment>
<evidence type="ECO:0000256" key="7">
    <source>
        <dbReference type="HAMAP-Rule" id="MF_00141"/>
    </source>
</evidence>
<evidence type="ECO:0000256" key="2">
    <source>
        <dbReference type="ARBA" id="ARBA00004815"/>
    </source>
</evidence>
<dbReference type="Pfam" id="PF09285">
    <property type="entry name" value="Elong-fact-P_C"/>
    <property type="match status" value="1"/>
</dbReference>
<comment type="similarity">
    <text evidence="3 7 9">Belongs to the elongation factor P family.</text>
</comment>
<dbReference type="NCBIfam" id="NF001810">
    <property type="entry name" value="PRK00529.1"/>
    <property type="match status" value="1"/>
</dbReference>
<dbReference type="GO" id="GO:0005829">
    <property type="term" value="C:cytosol"/>
    <property type="evidence" value="ECO:0007669"/>
    <property type="project" value="UniProtKB-ARBA"/>
</dbReference>
<dbReference type="PIRSF" id="PIRSF005901">
    <property type="entry name" value="EF-P"/>
    <property type="match status" value="1"/>
</dbReference>
<feature type="domain" description="Elongation factor P C-terminal" evidence="10">
    <location>
        <begin position="129"/>
        <end position="185"/>
    </location>
</feature>
<dbReference type="GO" id="GO:0043043">
    <property type="term" value="P:peptide biosynthetic process"/>
    <property type="evidence" value="ECO:0007669"/>
    <property type="project" value="InterPro"/>
</dbReference>
<evidence type="ECO:0000256" key="1">
    <source>
        <dbReference type="ARBA" id="ARBA00004496"/>
    </source>
</evidence>
<dbReference type="PANTHER" id="PTHR30053:SF12">
    <property type="entry name" value="ELONGATION FACTOR P (EF-P) FAMILY PROTEIN"/>
    <property type="match status" value="1"/>
</dbReference>
<dbReference type="FunFam" id="2.40.50.140:FF:000009">
    <property type="entry name" value="Elongation factor P"/>
    <property type="match status" value="1"/>
</dbReference>
<evidence type="ECO:0000256" key="4">
    <source>
        <dbReference type="ARBA" id="ARBA00022490"/>
    </source>
</evidence>
<evidence type="ECO:0000256" key="3">
    <source>
        <dbReference type="ARBA" id="ARBA00009479"/>
    </source>
</evidence>
<dbReference type="EMBL" id="PEXU01000038">
    <property type="protein sequence ID" value="PIS42532.1"/>
    <property type="molecule type" value="Genomic_DNA"/>
</dbReference>
<keyword evidence="4 7" id="KW-0963">Cytoplasm</keyword>